<protein>
    <submittedName>
        <fullName evidence="2">Uncharacterized protein</fullName>
    </submittedName>
</protein>
<name>A0A0G4HEH2_9ALVE</name>
<feature type="region of interest" description="Disordered" evidence="1">
    <location>
        <begin position="51"/>
        <end position="74"/>
    </location>
</feature>
<sequence>MAQQIDCTVHPFHTKALWGLVLSMKGISGELMTATLELLFRQKKRDGCRGTEYESHESHHSGYADEKCDPKNDKGGWTQSATGRLFFVSAEEEEIVCVGRTTALACLNDMKPAIPGAAANVFAGTEKGEVLCLQLRTQDGGFGSLQNYGTARDSLSVEGTTQISDISVCRQVHAGDVNVILANTQEIVHACVGTAGWGCGQTPQAYAHEADDLTDI</sequence>
<evidence type="ECO:0000256" key="1">
    <source>
        <dbReference type="SAM" id="MobiDB-lite"/>
    </source>
</evidence>
<gene>
    <name evidence="2" type="ORF">Cvel_6543</name>
</gene>
<accession>A0A0G4HEH2</accession>
<evidence type="ECO:0000313" key="2">
    <source>
        <dbReference type="EMBL" id="CEM42437.1"/>
    </source>
</evidence>
<dbReference type="EMBL" id="CDMZ01002451">
    <property type="protein sequence ID" value="CEM42437.1"/>
    <property type="molecule type" value="Genomic_DNA"/>
</dbReference>
<reference evidence="2" key="1">
    <citation type="submission" date="2014-11" db="EMBL/GenBank/DDBJ databases">
        <authorList>
            <person name="Otto D Thomas"/>
            <person name="Naeem Raeece"/>
        </authorList>
    </citation>
    <scope>NUCLEOTIDE SEQUENCE</scope>
</reference>
<proteinExistence type="predicted"/>
<dbReference type="AlphaFoldDB" id="A0A0G4HEH2"/>
<organism evidence="2">
    <name type="scientific">Chromera velia CCMP2878</name>
    <dbReference type="NCBI Taxonomy" id="1169474"/>
    <lineage>
        <taxon>Eukaryota</taxon>
        <taxon>Sar</taxon>
        <taxon>Alveolata</taxon>
        <taxon>Colpodellida</taxon>
        <taxon>Chromeraceae</taxon>
        <taxon>Chromera</taxon>
    </lineage>
</organism>
<dbReference type="VEuPathDB" id="CryptoDB:Cvel_6543"/>